<keyword evidence="3" id="KW-0560">Oxidoreductase</keyword>
<dbReference type="InterPro" id="IPR001041">
    <property type="entry name" value="2Fe-2S_ferredoxin-type"/>
</dbReference>
<keyword evidence="2" id="KW-0479">Metal-binding</keyword>
<dbReference type="OrthoDB" id="9179439at2"/>
<dbReference type="Pfam" id="PF00111">
    <property type="entry name" value="Fer2"/>
    <property type="match status" value="1"/>
</dbReference>
<dbReference type="Proteomes" id="UP000301751">
    <property type="component" value="Unassembled WGS sequence"/>
</dbReference>
<keyword evidence="1" id="KW-0001">2Fe-2S</keyword>
<dbReference type="GO" id="GO:0016491">
    <property type="term" value="F:oxidoreductase activity"/>
    <property type="evidence" value="ECO:0007669"/>
    <property type="project" value="UniProtKB-KW"/>
</dbReference>
<evidence type="ECO:0000259" key="6">
    <source>
        <dbReference type="PROSITE" id="PS51085"/>
    </source>
</evidence>
<name>A0A480AJF9_9BURK</name>
<sequence length="159" mass="16616">MPTLHLLVNGQPREIPSDWQAERLLDVLREPLGLVGAKFGCGAGQCGACTVLVDGTPQRSCLLPADSLAGRAITTVEGLAEGGRLHPVQQAWLDEAVPQCGYCQAGQIVSVVALLRRLPQPADADIDAALAGHLCRCGTQQRVRRAVRRAAGLPPGAGA</sequence>
<evidence type="ECO:0000256" key="5">
    <source>
        <dbReference type="ARBA" id="ARBA00023014"/>
    </source>
</evidence>
<dbReference type="PANTHER" id="PTHR44379:SF2">
    <property type="entry name" value="BLR6218 PROTEIN"/>
    <property type="match status" value="1"/>
</dbReference>
<dbReference type="GO" id="GO:0051537">
    <property type="term" value="F:2 iron, 2 sulfur cluster binding"/>
    <property type="evidence" value="ECO:0007669"/>
    <property type="project" value="UniProtKB-KW"/>
</dbReference>
<protein>
    <submittedName>
        <fullName evidence="7">Isoquinoline 1-oxidoreductase subunit alpha</fullName>
    </submittedName>
</protein>
<dbReference type="EMBL" id="BJCL01000002">
    <property type="protein sequence ID" value="GCL61879.1"/>
    <property type="molecule type" value="Genomic_DNA"/>
</dbReference>
<evidence type="ECO:0000256" key="4">
    <source>
        <dbReference type="ARBA" id="ARBA00023004"/>
    </source>
</evidence>
<dbReference type="InterPro" id="IPR051452">
    <property type="entry name" value="Diverse_Oxidoreductases"/>
</dbReference>
<keyword evidence="8" id="KW-1185">Reference proteome</keyword>
<dbReference type="PROSITE" id="PS00197">
    <property type="entry name" value="2FE2S_FER_1"/>
    <property type="match status" value="1"/>
</dbReference>
<evidence type="ECO:0000313" key="8">
    <source>
        <dbReference type="Proteomes" id="UP000301751"/>
    </source>
</evidence>
<dbReference type="SUPFAM" id="SSF54292">
    <property type="entry name" value="2Fe-2S ferredoxin-like"/>
    <property type="match status" value="1"/>
</dbReference>
<dbReference type="Gene3D" id="3.10.20.30">
    <property type="match status" value="1"/>
</dbReference>
<dbReference type="InterPro" id="IPR036884">
    <property type="entry name" value="2Fe-2S-bd_dom_sf"/>
</dbReference>
<dbReference type="RefSeq" id="WP_137731644.1">
    <property type="nucleotide sequence ID" value="NZ_BJCL01000002.1"/>
</dbReference>
<evidence type="ECO:0000313" key="7">
    <source>
        <dbReference type="EMBL" id="GCL61879.1"/>
    </source>
</evidence>
<dbReference type="InterPro" id="IPR002888">
    <property type="entry name" value="2Fe-2S-bd"/>
</dbReference>
<reference evidence="8" key="1">
    <citation type="submission" date="2019-03" db="EMBL/GenBank/DDBJ databases">
        <title>Aquabacterium pictum sp.nov., the first bacteriochlorophyll a-containing freshwater bacterium in the genus Aquabacterium of the class Betaproteobacteria.</title>
        <authorList>
            <person name="Hirose S."/>
            <person name="Tank M."/>
            <person name="Hara E."/>
            <person name="Tamaki H."/>
            <person name="Takaichi S."/>
            <person name="Haruta S."/>
            <person name="Hanada S."/>
        </authorList>
    </citation>
    <scope>NUCLEOTIDE SEQUENCE [LARGE SCALE GENOMIC DNA]</scope>
    <source>
        <strain evidence="8">W35</strain>
    </source>
</reference>
<accession>A0A480AJF9</accession>
<organism evidence="7 8">
    <name type="scientific">Pseudaquabacterium pictum</name>
    <dbReference type="NCBI Taxonomy" id="2315236"/>
    <lineage>
        <taxon>Bacteria</taxon>
        <taxon>Pseudomonadati</taxon>
        <taxon>Pseudomonadota</taxon>
        <taxon>Betaproteobacteria</taxon>
        <taxon>Burkholderiales</taxon>
        <taxon>Sphaerotilaceae</taxon>
        <taxon>Pseudaquabacterium</taxon>
    </lineage>
</organism>
<dbReference type="InterPro" id="IPR036010">
    <property type="entry name" value="2Fe-2S_ferredoxin-like_sf"/>
</dbReference>
<evidence type="ECO:0000256" key="3">
    <source>
        <dbReference type="ARBA" id="ARBA00023002"/>
    </source>
</evidence>
<dbReference type="PROSITE" id="PS51085">
    <property type="entry name" value="2FE2S_FER_2"/>
    <property type="match status" value="1"/>
</dbReference>
<comment type="caution">
    <text evidence="7">The sequence shown here is derived from an EMBL/GenBank/DDBJ whole genome shotgun (WGS) entry which is preliminary data.</text>
</comment>
<dbReference type="GO" id="GO:0046872">
    <property type="term" value="F:metal ion binding"/>
    <property type="evidence" value="ECO:0007669"/>
    <property type="project" value="UniProtKB-KW"/>
</dbReference>
<dbReference type="Pfam" id="PF01799">
    <property type="entry name" value="Fer2_2"/>
    <property type="match status" value="1"/>
</dbReference>
<proteinExistence type="predicted"/>
<evidence type="ECO:0000256" key="2">
    <source>
        <dbReference type="ARBA" id="ARBA00022723"/>
    </source>
</evidence>
<dbReference type="Gene3D" id="1.10.150.120">
    <property type="entry name" value="[2Fe-2S]-binding domain"/>
    <property type="match status" value="1"/>
</dbReference>
<keyword evidence="5" id="KW-0411">Iron-sulfur</keyword>
<keyword evidence="4" id="KW-0408">Iron</keyword>
<dbReference type="SUPFAM" id="SSF47741">
    <property type="entry name" value="CO dehydrogenase ISP C-domain like"/>
    <property type="match status" value="1"/>
</dbReference>
<dbReference type="InterPro" id="IPR012675">
    <property type="entry name" value="Beta-grasp_dom_sf"/>
</dbReference>
<dbReference type="CDD" id="cd00207">
    <property type="entry name" value="fer2"/>
    <property type="match status" value="1"/>
</dbReference>
<dbReference type="PANTHER" id="PTHR44379">
    <property type="entry name" value="OXIDOREDUCTASE WITH IRON-SULFUR SUBUNIT"/>
    <property type="match status" value="1"/>
</dbReference>
<dbReference type="AlphaFoldDB" id="A0A480AJF9"/>
<gene>
    <name evidence="7" type="ORF">AQPW35_09600</name>
</gene>
<dbReference type="InterPro" id="IPR006058">
    <property type="entry name" value="2Fe2S_fd_BS"/>
</dbReference>
<feature type="domain" description="2Fe-2S ferredoxin-type" evidence="6">
    <location>
        <begin position="2"/>
        <end position="79"/>
    </location>
</feature>
<evidence type="ECO:0000256" key="1">
    <source>
        <dbReference type="ARBA" id="ARBA00022714"/>
    </source>
</evidence>